<dbReference type="CDD" id="cd02513">
    <property type="entry name" value="CMP-NeuAc_Synthase"/>
    <property type="match status" value="1"/>
</dbReference>
<dbReference type="PANTHER" id="PTHR21485:SF3">
    <property type="entry name" value="N-ACYLNEURAMINATE CYTIDYLYLTRANSFERASE"/>
    <property type="match status" value="1"/>
</dbReference>
<dbReference type="Pfam" id="PF02348">
    <property type="entry name" value="CTP_transf_3"/>
    <property type="match status" value="1"/>
</dbReference>
<dbReference type="EC" id="2.7.7.43" evidence="1"/>
<dbReference type="GO" id="GO:0008781">
    <property type="term" value="F:N-acylneuraminate cytidylyltransferase activity"/>
    <property type="evidence" value="ECO:0007669"/>
    <property type="project" value="UniProtKB-EC"/>
</dbReference>
<dbReference type="SUPFAM" id="SSF53448">
    <property type="entry name" value="Nucleotide-diphospho-sugar transferases"/>
    <property type="match status" value="1"/>
</dbReference>
<dbReference type="InterPro" id="IPR029044">
    <property type="entry name" value="Nucleotide-diphossugar_trans"/>
</dbReference>
<reference evidence="1 2" key="1">
    <citation type="journal article" date="2014" name="Environ. Microbiol.">
        <title>Comparative genomics of the marine bacterial genus Glaciecola reveals the high degree of genomic diversity and genomic characteristic for cold adaptation.</title>
        <authorList>
            <person name="Qin Q.L."/>
            <person name="Xie B.B."/>
            <person name="Yu Y."/>
            <person name="Shu Y.L."/>
            <person name="Rong J.C."/>
            <person name="Zhang Y.J."/>
            <person name="Zhao D.L."/>
            <person name="Chen X.L."/>
            <person name="Zhang X.Y."/>
            <person name="Chen B."/>
            <person name="Zhou B.C."/>
            <person name="Zhang Y.Z."/>
        </authorList>
    </citation>
    <scope>NUCLEOTIDE SEQUENCE [LARGE SCALE GENOMIC DNA]</scope>
    <source>
        <strain evidence="1 2">NO2</strain>
    </source>
</reference>
<dbReference type="InterPro" id="IPR003329">
    <property type="entry name" value="Cytidylyl_trans"/>
</dbReference>
<keyword evidence="1" id="KW-0548">Nucleotidyltransferase</keyword>
<keyword evidence="1" id="KW-0808">Transferase</keyword>
<gene>
    <name evidence="1" type="primary">neuA</name>
    <name evidence="1" type="ORF">GAGA_2631</name>
</gene>
<proteinExistence type="predicted"/>
<protein>
    <submittedName>
        <fullName evidence="1">N-acylneuraminate cytidylyltransferase</fullName>
        <ecNumber evidence="1">2.7.7.43</ecNumber>
    </submittedName>
</protein>
<evidence type="ECO:0000313" key="2">
    <source>
        <dbReference type="Proteomes" id="UP000008372"/>
    </source>
</evidence>
<evidence type="ECO:0000313" key="1">
    <source>
        <dbReference type="EMBL" id="GAC05475.1"/>
    </source>
</evidence>
<name>A0ABQ0I822_9ALTE</name>
<dbReference type="RefSeq" id="WP_008304237.1">
    <property type="nucleotide sequence ID" value="NZ_BAEK01000038.1"/>
</dbReference>
<dbReference type="Proteomes" id="UP000008372">
    <property type="component" value="Unassembled WGS sequence"/>
</dbReference>
<dbReference type="PANTHER" id="PTHR21485">
    <property type="entry name" value="HAD SUPERFAMILY MEMBERS CMAS AND KDSC"/>
    <property type="match status" value="1"/>
</dbReference>
<organism evidence="1 2">
    <name type="scientific">Paraglaciecola agarilytica NO2</name>
    <dbReference type="NCBI Taxonomy" id="1125747"/>
    <lineage>
        <taxon>Bacteria</taxon>
        <taxon>Pseudomonadati</taxon>
        <taxon>Pseudomonadota</taxon>
        <taxon>Gammaproteobacteria</taxon>
        <taxon>Alteromonadales</taxon>
        <taxon>Alteromonadaceae</taxon>
        <taxon>Paraglaciecola</taxon>
    </lineage>
</organism>
<sequence length="237" mass="26628">MDRLVQTAKIVCVIPARGGSKGVPLKNIRLLAGKPLITHTIEQVVKAQHDIEVYVSTDDLAIADIATQAGSRVIMRPDSLSGDKSTSESALLHALTEIETKGAIDYVVFLQCTSVFRSSTDIDRAINQIIKDESDSLLSVVPSHRFLWQVSDKGAESINYDFKHRPRRQDMEPQYQENGSIYIFRPWVLRQFNNRLGGKIALYQMDERSAIDIDSELDFKVAELLLSQCTENKIAHQ</sequence>
<accession>A0ABQ0I822</accession>
<dbReference type="EMBL" id="BAEK01000038">
    <property type="protein sequence ID" value="GAC05475.1"/>
    <property type="molecule type" value="Genomic_DNA"/>
</dbReference>
<dbReference type="InterPro" id="IPR050793">
    <property type="entry name" value="CMP-NeuNAc_synthase"/>
</dbReference>
<keyword evidence="2" id="KW-1185">Reference proteome</keyword>
<dbReference type="Gene3D" id="3.90.550.10">
    <property type="entry name" value="Spore Coat Polysaccharide Biosynthesis Protein SpsA, Chain A"/>
    <property type="match status" value="1"/>
</dbReference>
<comment type="caution">
    <text evidence="1">The sequence shown here is derived from an EMBL/GenBank/DDBJ whole genome shotgun (WGS) entry which is preliminary data.</text>
</comment>